<evidence type="ECO:0000256" key="1">
    <source>
        <dbReference type="ARBA" id="ARBA00006484"/>
    </source>
</evidence>
<evidence type="ECO:0000256" key="3">
    <source>
        <dbReference type="ARBA" id="ARBA00023002"/>
    </source>
</evidence>
<dbReference type="OrthoDB" id="294295at2759"/>
<dbReference type="InterPro" id="IPR057571">
    <property type="entry name" value="SDR_PhqE-like"/>
</dbReference>
<reference evidence="4" key="1">
    <citation type="submission" date="2020-06" db="EMBL/GenBank/DDBJ databases">
        <title>Draft genome sequences of strains closely related to Aspergillus parafelis and Aspergillus hiratsukae.</title>
        <authorList>
            <person name="Dos Santos R.A.C."/>
            <person name="Rivero-Menendez O."/>
            <person name="Steenwyk J.L."/>
            <person name="Mead M.E."/>
            <person name="Goldman G.H."/>
            <person name="Alastruey-Izquierdo A."/>
            <person name="Rokas A."/>
        </authorList>
    </citation>
    <scope>NUCLEOTIDE SEQUENCE</scope>
    <source>
        <strain evidence="4">CNM-CM5793</strain>
    </source>
</reference>
<gene>
    <name evidence="4" type="ORF">CNMCM5793_000167</name>
</gene>
<organism evidence="4 5">
    <name type="scientific">Aspergillus hiratsukae</name>
    <dbReference type="NCBI Taxonomy" id="1194566"/>
    <lineage>
        <taxon>Eukaryota</taxon>
        <taxon>Fungi</taxon>
        <taxon>Dikarya</taxon>
        <taxon>Ascomycota</taxon>
        <taxon>Pezizomycotina</taxon>
        <taxon>Eurotiomycetes</taxon>
        <taxon>Eurotiomycetidae</taxon>
        <taxon>Eurotiales</taxon>
        <taxon>Aspergillaceae</taxon>
        <taxon>Aspergillus</taxon>
        <taxon>Aspergillus subgen. Fumigati</taxon>
    </lineage>
</organism>
<dbReference type="InterPro" id="IPR036291">
    <property type="entry name" value="NAD(P)-bd_dom_sf"/>
</dbReference>
<dbReference type="GO" id="GO:0016491">
    <property type="term" value="F:oxidoreductase activity"/>
    <property type="evidence" value="ECO:0007669"/>
    <property type="project" value="UniProtKB-KW"/>
</dbReference>
<proteinExistence type="inferred from homology"/>
<keyword evidence="5" id="KW-1185">Reference proteome</keyword>
<accession>A0A8H6UFV0</accession>
<dbReference type="PANTHER" id="PTHR43477">
    <property type="entry name" value="DIHYDROANTICAPSIN 7-DEHYDROGENASE"/>
    <property type="match status" value="1"/>
</dbReference>
<dbReference type="Gene3D" id="3.40.50.720">
    <property type="entry name" value="NAD(P)-binding Rossmann-like Domain"/>
    <property type="match status" value="1"/>
</dbReference>
<comment type="similarity">
    <text evidence="1">Belongs to the short-chain dehydrogenases/reductases (SDR) family.</text>
</comment>
<dbReference type="Pfam" id="PF23441">
    <property type="entry name" value="SDR"/>
    <property type="match status" value="1"/>
</dbReference>
<sequence length="359" mass="38498">MPPIKGSNILLAAAERDIHVSIASSNLARVEKTVQRIQTAVPDAQIKGFTVDVSGDDAESQLEELLSEVTTATGRPLDHIVYTAVKLEFKFLHDVTVDFLRGDAQFLVFVPLLIAKIAPPFMAKSYRSSITFTSGRIAEKPMKGAAVLAGWGAALFGITRTLALDLAPIRVNLVSPGTTDTEIQGPDEQRRQKMAAAAEKALLGKVGTPEEVGEAYIYLMKDSNNTGTCIGEEFGPSLLDTPVLNIITETRLEELSLDATNTVSIEGGNSQIYIHALADLGSTHVLFNSTISAAQRNVTIPTTLTNMAPFDLDAREREIFSRFSGPGLWVGLVTVNGLPAGTCYTNVGTNTFYGSTIPV</sequence>
<evidence type="ECO:0000256" key="2">
    <source>
        <dbReference type="ARBA" id="ARBA00022857"/>
    </source>
</evidence>
<dbReference type="PANTHER" id="PTHR43477:SF1">
    <property type="entry name" value="DIHYDROANTICAPSIN 7-DEHYDROGENASE"/>
    <property type="match status" value="1"/>
</dbReference>
<dbReference type="InterPro" id="IPR051122">
    <property type="entry name" value="SDR_DHRS6-like"/>
</dbReference>
<dbReference type="CDD" id="cd05233">
    <property type="entry name" value="SDR_c"/>
    <property type="match status" value="1"/>
</dbReference>
<protein>
    <submittedName>
        <fullName evidence="4">Uncharacterized protein</fullName>
    </submittedName>
</protein>
<comment type="caution">
    <text evidence="4">The sequence shown here is derived from an EMBL/GenBank/DDBJ whole genome shotgun (WGS) entry which is preliminary data.</text>
</comment>
<dbReference type="EMBL" id="JACBAD010002026">
    <property type="protein sequence ID" value="KAF7122210.1"/>
    <property type="molecule type" value="Genomic_DNA"/>
</dbReference>
<keyword evidence="3" id="KW-0560">Oxidoreductase</keyword>
<name>A0A8H6UFV0_9EURO</name>
<dbReference type="InterPro" id="IPR002347">
    <property type="entry name" value="SDR_fam"/>
</dbReference>
<dbReference type="Proteomes" id="UP000630445">
    <property type="component" value="Unassembled WGS sequence"/>
</dbReference>
<evidence type="ECO:0000313" key="4">
    <source>
        <dbReference type="EMBL" id="KAF7122210.1"/>
    </source>
</evidence>
<dbReference type="PRINTS" id="PR00081">
    <property type="entry name" value="GDHRDH"/>
</dbReference>
<dbReference type="AlphaFoldDB" id="A0A8H6UFV0"/>
<dbReference type="SUPFAM" id="SSF51735">
    <property type="entry name" value="NAD(P)-binding Rossmann-fold domains"/>
    <property type="match status" value="1"/>
</dbReference>
<keyword evidence="2" id="KW-0521">NADP</keyword>
<evidence type="ECO:0000313" key="5">
    <source>
        <dbReference type="Proteomes" id="UP000630445"/>
    </source>
</evidence>